<evidence type="ECO:0000313" key="1">
    <source>
        <dbReference type="EMBL" id="CAK9254535.1"/>
    </source>
</evidence>
<reference evidence="1 2" key="1">
    <citation type="submission" date="2024-02" db="EMBL/GenBank/DDBJ databases">
        <authorList>
            <consortium name="ELIXIR-Norway"/>
            <consortium name="Elixir Norway"/>
        </authorList>
    </citation>
    <scope>NUCLEOTIDE SEQUENCE [LARGE SCALE GENOMIC DNA]</scope>
</reference>
<name>A0ABP0VN79_9BRYO</name>
<dbReference type="Proteomes" id="UP001497444">
    <property type="component" value="Chromosome 1"/>
</dbReference>
<evidence type="ECO:0000313" key="2">
    <source>
        <dbReference type="Proteomes" id="UP001497444"/>
    </source>
</evidence>
<organism evidence="1 2">
    <name type="scientific">Sphagnum jensenii</name>
    <dbReference type="NCBI Taxonomy" id="128206"/>
    <lineage>
        <taxon>Eukaryota</taxon>
        <taxon>Viridiplantae</taxon>
        <taxon>Streptophyta</taxon>
        <taxon>Embryophyta</taxon>
        <taxon>Bryophyta</taxon>
        <taxon>Sphagnophytina</taxon>
        <taxon>Sphagnopsida</taxon>
        <taxon>Sphagnales</taxon>
        <taxon>Sphagnaceae</taxon>
        <taxon>Sphagnum</taxon>
    </lineage>
</organism>
<protein>
    <submittedName>
        <fullName evidence="1">Uncharacterized protein</fullName>
    </submittedName>
</protein>
<proteinExistence type="predicted"/>
<accession>A0ABP0VN79</accession>
<keyword evidence="2" id="KW-1185">Reference proteome</keyword>
<gene>
    <name evidence="1" type="ORF">CSSPJE1EN1_LOCUS13</name>
</gene>
<dbReference type="EMBL" id="OZ020096">
    <property type="protein sequence ID" value="CAK9254535.1"/>
    <property type="molecule type" value="Genomic_DNA"/>
</dbReference>
<sequence>MTPTACLLAASSKNHSSAKRKLLLLKVKLEELVVNAADALKKKSTVLSVMLWWLHDKAEKSGLQEMLSVQLCSSLGEIHEKDGLILSLQHEKDILTAENRKLASCMAYRDMEFVALQEHKMILERSLHEVYENRGLLQQRLETLEAKWNAEKEKYSDCLAESSKLLSDKEKAMEATQMELAKAHTSLCASSAKITLLLETNAVRHEEWVAERSQLQSLQEQLQPELQSRDTLVVSLQRELESIPFFLIA</sequence>